<keyword evidence="1" id="KW-0479">Metal-binding</keyword>
<dbReference type="AlphaFoldDB" id="A0AAV9II03"/>
<accession>A0AAV9II03</accession>
<evidence type="ECO:0000313" key="4">
    <source>
        <dbReference type="Proteomes" id="UP001300502"/>
    </source>
</evidence>
<dbReference type="EMBL" id="JANCYU010000046">
    <property type="protein sequence ID" value="KAK4526985.1"/>
    <property type="molecule type" value="Genomic_DNA"/>
</dbReference>
<keyword evidence="1" id="KW-0863">Zinc-finger</keyword>
<sequence length="336" mass="39644">MNCIVCLERTVNVCLLPCGHETTCSYCTVLLEDRLCPLCRKPVVQVEIINVHEIASKVYQISEDVVEKNIKKIWCLSCLIESRREYEEMIWTASTQVLLTGSFGLPLLQLQRFLLGKFNPPKTEESSSSKNSKDKERIPFAYSDGRNKPGLNIWKKLQLLCFDSRHAYSSKCQEVATKKPCDCKEYAFEFRSFWGLLQRSEIFKSNIDMSGKRICLVTKYFWEWLRVLQGNERLLPQVIFLAFSEEDSDIYLNEALEMYDLMVSRYRNRFQKRPKIFFLYLRDIHDREQYFCQIQRKIHQRTDSYHLLVSLTIKQVSGKFYFLDSFNLENALRSVA</sequence>
<dbReference type="SMART" id="SM00184">
    <property type="entry name" value="RING"/>
    <property type="match status" value="1"/>
</dbReference>
<dbReference type="InterPro" id="IPR001841">
    <property type="entry name" value="Znf_RING"/>
</dbReference>
<comment type="caution">
    <text evidence="3">The sequence shown here is derived from an EMBL/GenBank/DDBJ whole genome shotgun (WGS) entry which is preliminary data.</text>
</comment>
<keyword evidence="1" id="KW-0862">Zinc</keyword>
<dbReference type="Gene3D" id="3.30.40.10">
    <property type="entry name" value="Zinc/RING finger domain, C3HC4 (zinc finger)"/>
    <property type="match status" value="1"/>
</dbReference>
<dbReference type="Proteomes" id="UP001300502">
    <property type="component" value="Unassembled WGS sequence"/>
</dbReference>
<feature type="domain" description="RING-type" evidence="2">
    <location>
        <begin position="3"/>
        <end position="40"/>
    </location>
</feature>
<dbReference type="GO" id="GO:0008270">
    <property type="term" value="F:zinc ion binding"/>
    <property type="evidence" value="ECO:0007669"/>
    <property type="project" value="UniProtKB-KW"/>
</dbReference>
<reference evidence="3 4" key="1">
    <citation type="submission" date="2022-07" db="EMBL/GenBank/DDBJ databases">
        <title>Genome-wide signatures of adaptation to extreme environments.</title>
        <authorList>
            <person name="Cho C.H."/>
            <person name="Yoon H.S."/>
        </authorList>
    </citation>
    <scope>NUCLEOTIDE SEQUENCE [LARGE SCALE GENOMIC DNA]</scope>
    <source>
        <strain evidence="3 4">108.79 E11</strain>
    </source>
</reference>
<keyword evidence="4" id="KW-1185">Reference proteome</keyword>
<dbReference type="InterPro" id="IPR013083">
    <property type="entry name" value="Znf_RING/FYVE/PHD"/>
</dbReference>
<protein>
    <recommendedName>
        <fullName evidence="2">RING-type domain-containing protein</fullName>
    </recommendedName>
</protein>
<evidence type="ECO:0000256" key="1">
    <source>
        <dbReference type="PROSITE-ProRule" id="PRU00175"/>
    </source>
</evidence>
<proteinExistence type="predicted"/>
<evidence type="ECO:0000259" key="2">
    <source>
        <dbReference type="PROSITE" id="PS50089"/>
    </source>
</evidence>
<organism evidence="3 4">
    <name type="scientific">Galdieria yellowstonensis</name>
    <dbReference type="NCBI Taxonomy" id="3028027"/>
    <lineage>
        <taxon>Eukaryota</taxon>
        <taxon>Rhodophyta</taxon>
        <taxon>Bangiophyceae</taxon>
        <taxon>Galdieriales</taxon>
        <taxon>Galdieriaceae</taxon>
        <taxon>Galdieria</taxon>
    </lineage>
</organism>
<dbReference type="PROSITE" id="PS50089">
    <property type="entry name" value="ZF_RING_2"/>
    <property type="match status" value="1"/>
</dbReference>
<gene>
    <name evidence="3" type="ORF">GAYE_SCF31G4906</name>
</gene>
<name>A0AAV9II03_9RHOD</name>
<dbReference type="SUPFAM" id="SSF57850">
    <property type="entry name" value="RING/U-box"/>
    <property type="match status" value="1"/>
</dbReference>
<dbReference type="Pfam" id="PF13920">
    <property type="entry name" value="zf-C3HC4_3"/>
    <property type="match status" value="1"/>
</dbReference>
<evidence type="ECO:0000313" key="3">
    <source>
        <dbReference type="EMBL" id="KAK4526985.1"/>
    </source>
</evidence>